<feature type="binding site" evidence="5">
    <location>
        <position position="224"/>
    </location>
    <ligand>
        <name>glyoxylate</name>
        <dbReference type="ChEBI" id="CHEBI:36655"/>
    </ligand>
</feature>
<comment type="caution">
    <text evidence="7">The sequence shown here is derived from an EMBL/GenBank/DDBJ whole genome shotgun (WGS) entry which is preliminary data.</text>
</comment>
<dbReference type="InterPro" id="IPR013785">
    <property type="entry name" value="Aldolase_TIM"/>
</dbReference>
<gene>
    <name evidence="7" type="ORF">GOMPHAMPRED_005911</name>
</gene>
<feature type="binding site" evidence="5">
    <location>
        <begin position="369"/>
        <end position="373"/>
    </location>
    <ligand>
        <name>FMN</name>
        <dbReference type="ChEBI" id="CHEBI:58210"/>
    </ligand>
</feature>
<dbReference type="InterPro" id="IPR037396">
    <property type="entry name" value="FMN_HAD"/>
</dbReference>
<accession>A0A8H3IWP5</accession>
<evidence type="ECO:0000313" key="8">
    <source>
        <dbReference type="Proteomes" id="UP000664169"/>
    </source>
</evidence>
<evidence type="ECO:0000256" key="5">
    <source>
        <dbReference type="PIRSR" id="PIRSR000138-2"/>
    </source>
</evidence>
<feature type="binding site" evidence="5">
    <location>
        <begin position="133"/>
        <end position="135"/>
    </location>
    <ligand>
        <name>FMN</name>
        <dbReference type="ChEBI" id="CHEBI:58210"/>
    </ligand>
</feature>
<comment type="cofactor">
    <cofactor evidence="1">
        <name>FMN</name>
        <dbReference type="ChEBI" id="CHEBI:58210"/>
    </cofactor>
</comment>
<feature type="binding site" evidence="5">
    <location>
        <position position="307"/>
    </location>
    <ligand>
        <name>FMN</name>
        <dbReference type="ChEBI" id="CHEBI:58210"/>
    </ligand>
</feature>
<dbReference type="GO" id="GO:0016491">
    <property type="term" value="F:oxidoreductase activity"/>
    <property type="evidence" value="ECO:0007669"/>
    <property type="project" value="UniProtKB-KW"/>
</dbReference>
<dbReference type="InterPro" id="IPR008259">
    <property type="entry name" value="FMN_hydac_DH_AS"/>
</dbReference>
<feature type="binding site" evidence="5">
    <location>
        <position position="80"/>
    </location>
    <ligand>
        <name>glyoxylate</name>
        <dbReference type="ChEBI" id="CHEBI:36655"/>
    </ligand>
</feature>
<evidence type="ECO:0000313" key="7">
    <source>
        <dbReference type="EMBL" id="CAF9931400.1"/>
    </source>
</evidence>
<keyword evidence="8" id="KW-1185">Reference proteome</keyword>
<dbReference type="Proteomes" id="UP000664169">
    <property type="component" value="Unassembled WGS sequence"/>
</dbReference>
<sequence>MSSSHINGIAAVEQCPSEKLDLQDNSTLSTSTQKSHRSYSTYQEDIYRLGLVGKKPVLSTNPTLWPVAAKAAITPEAWGYLEGGGGTSSTMAANSTAFNRWKIIPRMLTGNNSRSLKTTLFGQEYPSPLIMAPVGVNKIFHPEGEEAVAKACAAVGVPYTISTASSTTIEDIATAGSPETPRFFQLYWPRSQDNDITLSLLSRAWNAGCRVLLVTVDTWSLGWRPADLDHSYIPFYNGTGCQIGLSDPVFQKKYLPNSSTANKSTPSPEELTTASLAWLQSAFSGTSRTWTDLSFLRSNWKGSLVVKGIQSSTDALHALEAGCDGIVISNHGGRQYDGAAGSLSVLPEIADVLHNKQTAAGQKMTLLFDSGIRCGADALKALALGADGVLVGRPVMYGLAAAGREGAEHVLRCLLADLEINLGVMGYSDLGQVGRSDLRE</sequence>
<evidence type="ECO:0000256" key="4">
    <source>
        <dbReference type="PIRSR" id="PIRSR000138-1"/>
    </source>
</evidence>
<dbReference type="PANTHER" id="PTHR10578">
    <property type="entry name" value="S -2-HYDROXY-ACID OXIDASE-RELATED"/>
    <property type="match status" value="1"/>
</dbReference>
<keyword evidence="5" id="KW-0288">FMN</keyword>
<proteinExistence type="inferred from homology"/>
<evidence type="ECO:0000259" key="6">
    <source>
        <dbReference type="PROSITE" id="PS51349"/>
    </source>
</evidence>
<feature type="binding site" evidence="5">
    <location>
        <position position="162"/>
    </location>
    <ligand>
        <name>FMN</name>
        <dbReference type="ChEBI" id="CHEBI:58210"/>
    </ligand>
</feature>
<dbReference type="OrthoDB" id="25826at2759"/>
<feature type="binding site" evidence="5">
    <location>
        <position position="331"/>
    </location>
    <ligand>
        <name>glyoxylate</name>
        <dbReference type="ChEBI" id="CHEBI:36655"/>
    </ligand>
</feature>
<feature type="binding site" evidence="5">
    <location>
        <begin position="392"/>
        <end position="393"/>
    </location>
    <ligand>
        <name>FMN</name>
        <dbReference type="ChEBI" id="CHEBI:58210"/>
    </ligand>
</feature>
<dbReference type="InterPro" id="IPR000262">
    <property type="entry name" value="FMN-dep_DH"/>
</dbReference>
<feature type="active site" description="Proton acceptor" evidence="4">
    <location>
        <position position="331"/>
    </location>
</feature>
<feature type="binding site" evidence="5">
    <location>
        <position position="329"/>
    </location>
    <ligand>
        <name>FMN</name>
        <dbReference type="ChEBI" id="CHEBI:58210"/>
    </ligand>
</feature>
<evidence type="ECO:0000256" key="3">
    <source>
        <dbReference type="ARBA" id="ARBA00024042"/>
    </source>
</evidence>
<comment type="similarity">
    <text evidence="3">Belongs to the FMN-dependent alpha-hydroxy acid dehydrogenase family.</text>
</comment>
<name>A0A8H3IWP5_9LECA</name>
<feature type="binding site" evidence="5">
    <location>
        <position position="334"/>
    </location>
    <ligand>
        <name>glyoxylate</name>
        <dbReference type="ChEBI" id="CHEBI:36655"/>
    </ligand>
</feature>
<evidence type="ECO:0000256" key="1">
    <source>
        <dbReference type="ARBA" id="ARBA00001917"/>
    </source>
</evidence>
<dbReference type="Pfam" id="PF01070">
    <property type="entry name" value="FMN_dh"/>
    <property type="match status" value="1"/>
</dbReference>
<feature type="binding site" evidence="5">
    <location>
        <position position="185"/>
    </location>
    <ligand>
        <name>FMN</name>
        <dbReference type="ChEBI" id="CHEBI:58210"/>
    </ligand>
</feature>
<dbReference type="PANTHER" id="PTHR10578:SF143">
    <property type="entry name" value="FMN-DEPENDENT ALPHA-HYDROXY ACID DEHYDROGENASE PB1A11.03"/>
    <property type="match status" value="1"/>
</dbReference>
<organism evidence="7 8">
    <name type="scientific">Gomphillus americanus</name>
    <dbReference type="NCBI Taxonomy" id="1940652"/>
    <lineage>
        <taxon>Eukaryota</taxon>
        <taxon>Fungi</taxon>
        <taxon>Dikarya</taxon>
        <taxon>Ascomycota</taxon>
        <taxon>Pezizomycotina</taxon>
        <taxon>Lecanoromycetes</taxon>
        <taxon>OSLEUM clade</taxon>
        <taxon>Ostropomycetidae</taxon>
        <taxon>Ostropales</taxon>
        <taxon>Graphidaceae</taxon>
        <taxon>Gomphilloideae</taxon>
        <taxon>Gomphillus</taxon>
    </lineage>
</organism>
<dbReference type="InterPro" id="IPR012133">
    <property type="entry name" value="Alpha-hydoxy_acid_DH_FMN"/>
</dbReference>
<feature type="binding site" evidence="5">
    <location>
        <position position="187"/>
    </location>
    <ligand>
        <name>glyoxylate</name>
        <dbReference type="ChEBI" id="CHEBI:36655"/>
    </ligand>
</feature>
<reference evidence="7" key="1">
    <citation type="submission" date="2021-03" db="EMBL/GenBank/DDBJ databases">
        <authorList>
            <person name="Tagirdzhanova G."/>
        </authorList>
    </citation>
    <scope>NUCLEOTIDE SEQUENCE</scope>
</reference>
<dbReference type="PROSITE" id="PS51349">
    <property type="entry name" value="FMN_HYDROXY_ACID_DH_2"/>
    <property type="match status" value="1"/>
</dbReference>
<dbReference type="EMBL" id="CAJPDQ010000038">
    <property type="protein sequence ID" value="CAF9931400.1"/>
    <property type="molecule type" value="Genomic_DNA"/>
</dbReference>
<dbReference type="Gene3D" id="3.20.20.70">
    <property type="entry name" value="Aldolase class I"/>
    <property type="match status" value="1"/>
</dbReference>
<dbReference type="PROSITE" id="PS00557">
    <property type="entry name" value="FMN_HYDROXY_ACID_DH_1"/>
    <property type="match status" value="1"/>
</dbReference>
<keyword evidence="2" id="KW-0560">Oxidoreductase</keyword>
<feature type="binding site" evidence="5">
    <location>
        <position position="215"/>
    </location>
    <ligand>
        <name>FMN</name>
        <dbReference type="ChEBI" id="CHEBI:58210"/>
    </ligand>
</feature>
<dbReference type="GO" id="GO:0010181">
    <property type="term" value="F:FMN binding"/>
    <property type="evidence" value="ECO:0007669"/>
    <property type="project" value="InterPro"/>
</dbReference>
<evidence type="ECO:0000256" key="2">
    <source>
        <dbReference type="ARBA" id="ARBA00023002"/>
    </source>
</evidence>
<dbReference type="AlphaFoldDB" id="A0A8H3IWP5"/>
<dbReference type="PIRSF" id="PIRSF000138">
    <property type="entry name" value="Al-hdrx_acd_dh"/>
    <property type="match status" value="1"/>
</dbReference>
<protein>
    <recommendedName>
        <fullName evidence="6">FMN hydroxy acid dehydrogenase domain-containing protein</fullName>
    </recommendedName>
</protein>
<dbReference type="SUPFAM" id="SSF51395">
    <property type="entry name" value="FMN-linked oxidoreductases"/>
    <property type="match status" value="1"/>
</dbReference>
<feature type="domain" description="FMN hydroxy acid dehydrogenase" evidence="6">
    <location>
        <begin position="54"/>
        <end position="440"/>
    </location>
</feature>
<keyword evidence="5" id="KW-0285">Flavoprotein</keyword>